<evidence type="ECO:0000259" key="7">
    <source>
        <dbReference type="Pfam" id="PF00892"/>
    </source>
</evidence>
<feature type="transmembrane region" description="Helical" evidence="6">
    <location>
        <begin position="242"/>
        <end position="258"/>
    </location>
</feature>
<protein>
    <submittedName>
        <fullName evidence="8">EamA/RhaT family transporter</fullName>
    </submittedName>
</protein>
<organism evidence="8 9">
    <name type="scientific">Methylosinus sporium</name>
    <dbReference type="NCBI Taxonomy" id="428"/>
    <lineage>
        <taxon>Bacteria</taxon>
        <taxon>Pseudomonadati</taxon>
        <taxon>Pseudomonadota</taxon>
        <taxon>Alphaproteobacteria</taxon>
        <taxon>Hyphomicrobiales</taxon>
        <taxon>Methylocystaceae</taxon>
        <taxon>Methylosinus</taxon>
    </lineage>
</organism>
<dbReference type="AlphaFoldDB" id="A0A2U1SNF2"/>
<feature type="transmembrane region" description="Helical" evidence="6">
    <location>
        <begin position="180"/>
        <end position="197"/>
    </location>
</feature>
<keyword evidence="4 6" id="KW-1133">Transmembrane helix</keyword>
<dbReference type="Pfam" id="PF00892">
    <property type="entry name" value="EamA"/>
    <property type="match status" value="2"/>
</dbReference>
<evidence type="ECO:0000256" key="5">
    <source>
        <dbReference type="ARBA" id="ARBA00023136"/>
    </source>
</evidence>
<proteinExistence type="inferred from homology"/>
<dbReference type="OrthoDB" id="7274881at2"/>
<accession>A0A2U1SNF2</accession>
<dbReference type="RefSeq" id="WP_108917990.1">
    <property type="nucleotide sequence ID" value="NZ_BGJY01000048.1"/>
</dbReference>
<dbReference type="GO" id="GO:0016020">
    <property type="term" value="C:membrane"/>
    <property type="evidence" value="ECO:0007669"/>
    <property type="project" value="UniProtKB-SubCell"/>
</dbReference>
<evidence type="ECO:0000256" key="3">
    <source>
        <dbReference type="ARBA" id="ARBA00022692"/>
    </source>
</evidence>
<dbReference type="PANTHER" id="PTHR32322">
    <property type="entry name" value="INNER MEMBRANE TRANSPORTER"/>
    <property type="match status" value="1"/>
</dbReference>
<feature type="domain" description="EamA" evidence="7">
    <location>
        <begin position="8"/>
        <end position="135"/>
    </location>
</feature>
<evidence type="ECO:0000256" key="2">
    <source>
        <dbReference type="ARBA" id="ARBA00007362"/>
    </source>
</evidence>
<dbReference type="Proteomes" id="UP000245137">
    <property type="component" value="Unassembled WGS sequence"/>
</dbReference>
<keyword evidence="5 6" id="KW-0472">Membrane</keyword>
<dbReference type="PANTHER" id="PTHR32322:SF2">
    <property type="entry name" value="EAMA DOMAIN-CONTAINING PROTEIN"/>
    <property type="match status" value="1"/>
</dbReference>
<feature type="transmembrane region" description="Helical" evidence="6">
    <location>
        <begin position="264"/>
        <end position="283"/>
    </location>
</feature>
<gene>
    <name evidence="8" type="ORF">C5689_14535</name>
</gene>
<dbReference type="InterPro" id="IPR000620">
    <property type="entry name" value="EamA_dom"/>
</dbReference>
<comment type="caution">
    <text evidence="8">The sequence shown here is derived from an EMBL/GenBank/DDBJ whole genome shotgun (WGS) entry which is preliminary data.</text>
</comment>
<dbReference type="EMBL" id="PUIV01000027">
    <property type="protein sequence ID" value="PWB93139.1"/>
    <property type="molecule type" value="Genomic_DNA"/>
</dbReference>
<reference evidence="8 9" key="1">
    <citation type="journal article" date="2018" name="Appl. Microbiol. Biotechnol.">
        <title>Co-cultivation of the strictly anaerobic methanogen Methanosarcina barkeri with aerobic methanotrophs in an oxygen-limited membrane bioreactor.</title>
        <authorList>
            <person name="In 't Zandt M.H."/>
            <person name="van den Bosch T.J.M."/>
            <person name="Rijkers R."/>
            <person name="van Kessel M.A.H.J."/>
            <person name="Jetten M.S.M."/>
            <person name="Welte C.U."/>
        </authorList>
    </citation>
    <scope>NUCLEOTIDE SEQUENCE [LARGE SCALE GENOMIC DNA]</scope>
    <source>
        <strain evidence="8 9">DSM 17706</strain>
    </source>
</reference>
<dbReference type="SUPFAM" id="SSF103481">
    <property type="entry name" value="Multidrug resistance efflux transporter EmrE"/>
    <property type="match status" value="2"/>
</dbReference>
<keyword evidence="9" id="KW-1185">Reference proteome</keyword>
<feature type="transmembrane region" description="Helical" evidence="6">
    <location>
        <begin position="92"/>
        <end position="112"/>
    </location>
</feature>
<sequence>MLRTSLSVLVIVFSAIWSSAFVVGKIALRDYDPFTVLVVRFMIASLLLGVLVVATRPKPNRNAVETGVLLGLLNNCAYLGLTFYSLNYISPVLVVVIVSCAPFFTLLLSWLFESEAMSLRQAAGIALGFSGVILATGIDFGAIASLTGIALAILGTASFSLATVLFHARAQHYPIDQLNLWQSMTGAVVLLPIAYFFGRPLIAPTTESAAAILYLVIVVTIGGMGLWLLLIRLTGAATASSYHLLNPFFGVVLSALVLKTPLRILDFSGAAIVASGLALVISAPRKKE</sequence>
<evidence type="ECO:0000256" key="6">
    <source>
        <dbReference type="SAM" id="Phobius"/>
    </source>
</evidence>
<feature type="domain" description="EamA" evidence="7">
    <location>
        <begin position="147"/>
        <end position="281"/>
    </location>
</feature>
<evidence type="ECO:0000256" key="1">
    <source>
        <dbReference type="ARBA" id="ARBA00004141"/>
    </source>
</evidence>
<comment type="subcellular location">
    <subcellularLocation>
        <location evidence="1">Membrane</location>
        <topology evidence="1">Multi-pass membrane protein</topology>
    </subcellularLocation>
</comment>
<feature type="transmembrane region" description="Helical" evidence="6">
    <location>
        <begin position="124"/>
        <end position="143"/>
    </location>
</feature>
<keyword evidence="3 6" id="KW-0812">Transmembrane</keyword>
<evidence type="ECO:0000256" key="4">
    <source>
        <dbReference type="ARBA" id="ARBA00022989"/>
    </source>
</evidence>
<name>A0A2U1SNF2_METSR</name>
<comment type="similarity">
    <text evidence="2">Belongs to the EamA transporter family.</text>
</comment>
<evidence type="ECO:0000313" key="8">
    <source>
        <dbReference type="EMBL" id="PWB93139.1"/>
    </source>
</evidence>
<feature type="transmembrane region" description="Helical" evidence="6">
    <location>
        <begin position="149"/>
        <end position="168"/>
    </location>
</feature>
<dbReference type="InterPro" id="IPR050638">
    <property type="entry name" value="AA-Vitamin_Transporters"/>
</dbReference>
<feature type="transmembrane region" description="Helical" evidence="6">
    <location>
        <begin position="66"/>
        <end position="86"/>
    </location>
</feature>
<feature type="transmembrane region" description="Helical" evidence="6">
    <location>
        <begin position="209"/>
        <end position="230"/>
    </location>
</feature>
<feature type="transmembrane region" description="Helical" evidence="6">
    <location>
        <begin position="34"/>
        <end position="54"/>
    </location>
</feature>
<evidence type="ECO:0000313" key="9">
    <source>
        <dbReference type="Proteomes" id="UP000245137"/>
    </source>
</evidence>
<dbReference type="InterPro" id="IPR037185">
    <property type="entry name" value="EmrE-like"/>
</dbReference>